<evidence type="ECO:0000313" key="1">
    <source>
        <dbReference type="EMBL" id="MFD1194098.1"/>
    </source>
</evidence>
<reference evidence="2" key="1">
    <citation type="journal article" date="2019" name="Int. J. Syst. Evol. Microbiol.">
        <title>The Global Catalogue of Microorganisms (GCM) 10K type strain sequencing project: providing services to taxonomists for standard genome sequencing and annotation.</title>
        <authorList>
            <consortium name="The Broad Institute Genomics Platform"/>
            <consortium name="The Broad Institute Genome Sequencing Center for Infectious Disease"/>
            <person name="Wu L."/>
            <person name="Ma J."/>
        </authorList>
    </citation>
    <scope>NUCLEOTIDE SEQUENCE [LARGE SCALE GENOMIC DNA]</scope>
    <source>
        <strain evidence="2">CCUG 55328</strain>
    </source>
</reference>
<accession>A0ABW3TAY8</accession>
<evidence type="ECO:0008006" key="3">
    <source>
        <dbReference type="Google" id="ProtNLM"/>
    </source>
</evidence>
<gene>
    <name evidence="1" type="ORF">ACFQ3C_05405</name>
</gene>
<sequence>MSAPVVAQTATPEVPTPGLSDIAMVVANPNSPTGAVILFNPALCQQIGLACRFFAVHEHCHVMLGHHLQPRGNKMIAERDADNCAARSAPQQAVLAAWSLFMSGASSADWHTYGPPQDRARRLCLFAAQFGNWGGPYPCP</sequence>
<organism evidence="1 2">
    <name type="scientific">Seohaeicola saemankumensis</name>
    <dbReference type="NCBI Taxonomy" id="481181"/>
    <lineage>
        <taxon>Bacteria</taxon>
        <taxon>Pseudomonadati</taxon>
        <taxon>Pseudomonadota</taxon>
        <taxon>Alphaproteobacteria</taxon>
        <taxon>Rhodobacterales</taxon>
        <taxon>Roseobacteraceae</taxon>
        <taxon>Seohaeicola</taxon>
    </lineage>
</organism>
<comment type="caution">
    <text evidence="1">The sequence shown here is derived from an EMBL/GenBank/DDBJ whole genome shotgun (WGS) entry which is preliminary data.</text>
</comment>
<name>A0ABW3TAY8_9RHOB</name>
<keyword evidence="2" id="KW-1185">Reference proteome</keyword>
<dbReference type="RefSeq" id="WP_380789463.1">
    <property type="nucleotide sequence ID" value="NZ_JBHTKR010000002.1"/>
</dbReference>
<dbReference type="EMBL" id="JBHTKR010000002">
    <property type="protein sequence ID" value="MFD1194098.1"/>
    <property type="molecule type" value="Genomic_DNA"/>
</dbReference>
<dbReference type="Proteomes" id="UP001597151">
    <property type="component" value="Unassembled WGS sequence"/>
</dbReference>
<proteinExistence type="predicted"/>
<protein>
    <recommendedName>
        <fullName evidence="3">IrrE N-terminal-like domain-containing protein</fullName>
    </recommendedName>
</protein>
<evidence type="ECO:0000313" key="2">
    <source>
        <dbReference type="Proteomes" id="UP001597151"/>
    </source>
</evidence>